<dbReference type="CDD" id="cd03671">
    <property type="entry name" value="NUDIX_Ap4A_hydrolase_plant_like"/>
    <property type="match status" value="1"/>
</dbReference>
<dbReference type="RefSeq" id="WP_142896740.1">
    <property type="nucleotide sequence ID" value="NZ_ML660055.1"/>
</dbReference>
<dbReference type="GO" id="GO:0019693">
    <property type="term" value="P:ribose phosphate metabolic process"/>
    <property type="evidence" value="ECO:0007669"/>
    <property type="project" value="TreeGrafter"/>
</dbReference>
<dbReference type="PANTHER" id="PTHR11839:SF22">
    <property type="entry name" value="NUDIX HYDROLASE 26, CHLOROPLASTIC"/>
    <property type="match status" value="1"/>
</dbReference>
<dbReference type="EMBL" id="VHSH01000004">
    <property type="protein sequence ID" value="TQV79560.1"/>
    <property type="molecule type" value="Genomic_DNA"/>
</dbReference>
<comment type="function">
    <text evidence="4">Accelerates the degradation of transcripts by removing pyrophosphate from the 5'-end of triphosphorylated RNA, leading to a more labile monophosphorylated state that can stimulate subsequent ribonuclease cleavage.</text>
</comment>
<keyword evidence="3 4" id="KW-0378">Hydrolase</keyword>
<comment type="cofactor">
    <cofactor evidence="4">
        <name>a divalent metal cation</name>
        <dbReference type="ChEBI" id="CHEBI:60240"/>
    </cofactor>
</comment>
<comment type="cofactor">
    <cofactor evidence="2">
        <name>Mg(2+)</name>
        <dbReference type="ChEBI" id="CHEBI:18420"/>
    </cofactor>
</comment>
<sequence>MSRKKIQKSLSDADIDALPYRPCVGLMVLNAQGHVFVAQRNDMSNPAWQMPQGGVDKGEAPRDAALRELEEEIGTGDAEILAESAAWHSYDLPRELIGKLWRGRYRGQSQKWFALRLRGGDETINIETEHPEFSAWRWVDIGQVVDLAVPFKRDLYRKIIEEFRHLAG</sequence>
<accession>A0A545TQQ9</accession>
<reference evidence="6 7" key="1">
    <citation type="submission" date="2019-06" db="EMBL/GenBank/DDBJ databases">
        <title>Whole genome sequence for Rhodospirillaceae sp. R148.</title>
        <authorList>
            <person name="Wang G."/>
        </authorList>
    </citation>
    <scope>NUCLEOTIDE SEQUENCE [LARGE SCALE GENOMIC DNA]</scope>
    <source>
        <strain evidence="6 7">R148</strain>
    </source>
</reference>
<feature type="domain" description="Nudix hydrolase" evidence="5">
    <location>
        <begin position="19"/>
        <end position="161"/>
    </location>
</feature>
<name>A0A545TQQ9_9PROT</name>
<dbReference type="GO" id="GO:0008893">
    <property type="term" value="F:guanosine-3',5'-bis(diphosphate) 3'-diphosphatase activity"/>
    <property type="evidence" value="ECO:0007669"/>
    <property type="project" value="TreeGrafter"/>
</dbReference>
<dbReference type="EC" id="3.6.1.-" evidence="4"/>
<dbReference type="PROSITE" id="PS51462">
    <property type="entry name" value="NUDIX"/>
    <property type="match status" value="1"/>
</dbReference>
<dbReference type="GO" id="GO:0006753">
    <property type="term" value="P:nucleoside phosphate metabolic process"/>
    <property type="evidence" value="ECO:0007669"/>
    <property type="project" value="TreeGrafter"/>
</dbReference>
<evidence type="ECO:0000256" key="3">
    <source>
        <dbReference type="ARBA" id="ARBA00022801"/>
    </source>
</evidence>
<evidence type="ECO:0000259" key="5">
    <source>
        <dbReference type="PROSITE" id="PS51462"/>
    </source>
</evidence>
<comment type="caution">
    <text evidence="6">The sequence shown here is derived from an EMBL/GenBank/DDBJ whole genome shotgun (WGS) entry which is preliminary data.</text>
</comment>
<dbReference type="NCBIfam" id="NF001938">
    <property type="entry name" value="PRK00714.1-5"/>
    <property type="match status" value="1"/>
</dbReference>
<dbReference type="InterPro" id="IPR020476">
    <property type="entry name" value="Nudix_hydrolase"/>
</dbReference>
<keyword evidence="7" id="KW-1185">Reference proteome</keyword>
<dbReference type="PRINTS" id="PR00502">
    <property type="entry name" value="NUDIXFAMILY"/>
</dbReference>
<evidence type="ECO:0000256" key="1">
    <source>
        <dbReference type="ARBA" id="ARBA00001936"/>
    </source>
</evidence>
<dbReference type="PANTHER" id="PTHR11839">
    <property type="entry name" value="UDP/ADP-SUGAR PYROPHOSPHATASE"/>
    <property type="match status" value="1"/>
</dbReference>
<comment type="similarity">
    <text evidence="4">Belongs to the Nudix hydrolase family. RppH subfamily.</text>
</comment>
<dbReference type="PROSITE" id="PS00893">
    <property type="entry name" value="NUDIX_BOX"/>
    <property type="match status" value="1"/>
</dbReference>
<dbReference type="InterPro" id="IPR022927">
    <property type="entry name" value="RppH"/>
</dbReference>
<dbReference type="SUPFAM" id="SSF55811">
    <property type="entry name" value="Nudix"/>
    <property type="match status" value="1"/>
</dbReference>
<dbReference type="AlphaFoldDB" id="A0A545TQQ9"/>
<dbReference type="InterPro" id="IPR000086">
    <property type="entry name" value="NUDIX_hydrolase_dom"/>
</dbReference>
<evidence type="ECO:0000313" key="7">
    <source>
        <dbReference type="Proteomes" id="UP000315252"/>
    </source>
</evidence>
<evidence type="ECO:0000313" key="6">
    <source>
        <dbReference type="EMBL" id="TQV79560.1"/>
    </source>
</evidence>
<dbReference type="Proteomes" id="UP000315252">
    <property type="component" value="Unassembled WGS sequence"/>
</dbReference>
<dbReference type="GO" id="GO:0034432">
    <property type="term" value="F:bis(5'-adenosyl)-pentaphosphatase activity"/>
    <property type="evidence" value="ECO:0007669"/>
    <property type="project" value="TreeGrafter"/>
</dbReference>
<protein>
    <recommendedName>
        <fullName evidence="4">RNA pyrophosphohydrolase</fullName>
        <ecNumber evidence="4">3.6.1.-</ecNumber>
    </recommendedName>
    <alternativeName>
        <fullName evidence="4">(Di)nucleoside polyphosphate hydrolase</fullName>
    </alternativeName>
</protein>
<dbReference type="NCBIfam" id="NF001936">
    <property type="entry name" value="PRK00714.1-3"/>
    <property type="match status" value="1"/>
</dbReference>
<evidence type="ECO:0000256" key="4">
    <source>
        <dbReference type="HAMAP-Rule" id="MF_00298"/>
    </source>
</evidence>
<dbReference type="HAMAP" id="MF_00298">
    <property type="entry name" value="Nudix_RppH"/>
    <property type="match status" value="1"/>
</dbReference>
<dbReference type="Gene3D" id="3.90.79.10">
    <property type="entry name" value="Nucleoside Triphosphate Pyrophosphohydrolase"/>
    <property type="match status" value="1"/>
</dbReference>
<proteinExistence type="inferred from homology"/>
<dbReference type="InterPro" id="IPR015797">
    <property type="entry name" value="NUDIX_hydrolase-like_dom_sf"/>
</dbReference>
<evidence type="ECO:0000256" key="2">
    <source>
        <dbReference type="ARBA" id="ARBA00001946"/>
    </source>
</evidence>
<feature type="short sequence motif" description="Nudix box" evidence="4">
    <location>
        <begin position="53"/>
        <end position="74"/>
    </location>
</feature>
<gene>
    <name evidence="4" type="primary">rppH</name>
    <name evidence="4" type="synonym">nudH</name>
    <name evidence="6" type="ORF">FKG95_12590</name>
</gene>
<comment type="cofactor">
    <cofactor evidence="1">
        <name>Mn(2+)</name>
        <dbReference type="ChEBI" id="CHEBI:29035"/>
    </cofactor>
</comment>
<dbReference type="OrthoDB" id="9816040at2"/>
<dbReference type="Pfam" id="PF00293">
    <property type="entry name" value="NUDIX"/>
    <property type="match status" value="1"/>
</dbReference>
<dbReference type="InterPro" id="IPR020084">
    <property type="entry name" value="NUDIX_hydrolase_CS"/>
</dbReference>
<organism evidence="6 7">
    <name type="scientific">Denitrobaculum tricleocarpae</name>
    <dbReference type="NCBI Taxonomy" id="2591009"/>
    <lineage>
        <taxon>Bacteria</taxon>
        <taxon>Pseudomonadati</taxon>
        <taxon>Pseudomonadota</taxon>
        <taxon>Alphaproteobacteria</taxon>
        <taxon>Rhodospirillales</taxon>
        <taxon>Rhodospirillaceae</taxon>
        <taxon>Denitrobaculum</taxon>
    </lineage>
</organism>